<reference evidence="12 13" key="1">
    <citation type="submission" date="2020-08" db="EMBL/GenBank/DDBJ databases">
        <title>Genomic Encyclopedia of Type Strains, Phase IV (KMG-IV): sequencing the most valuable type-strain genomes for metagenomic binning, comparative biology and taxonomic classification.</title>
        <authorList>
            <person name="Goeker M."/>
        </authorList>
    </citation>
    <scope>NUCLEOTIDE SEQUENCE [LARGE SCALE GENOMIC DNA]</scope>
    <source>
        <strain evidence="12 13">DSM 103725</strain>
    </source>
</reference>
<dbReference type="InterPro" id="IPR036563">
    <property type="entry name" value="MoaE_sf"/>
</dbReference>
<evidence type="ECO:0000313" key="12">
    <source>
        <dbReference type="EMBL" id="MBB6430696.1"/>
    </source>
</evidence>
<proteinExistence type="inferred from homology"/>
<name>A0A7X0LLJ2_9BACT</name>
<protein>
    <recommendedName>
        <fullName evidence="4">Molybdopterin synthase catalytic subunit</fullName>
        <ecNumber evidence="3">2.8.1.12</ecNumber>
    </recommendedName>
    <alternativeName>
        <fullName evidence="9">MPT synthase subunit 2</fullName>
    </alternativeName>
    <alternativeName>
        <fullName evidence="7">Molybdenum cofactor biosynthesis protein E</fullName>
    </alternativeName>
    <alternativeName>
        <fullName evidence="8">Molybdopterin-converting factor large subunit</fullName>
    </alternativeName>
    <alternativeName>
        <fullName evidence="10">Molybdopterin-converting factor subunit 2</fullName>
    </alternativeName>
</protein>
<dbReference type="EC" id="2.8.1.12" evidence="3"/>
<evidence type="ECO:0000256" key="5">
    <source>
        <dbReference type="ARBA" id="ARBA00023150"/>
    </source>
</evidence>
<evidence type="ECO:0000313" key="13">
    <source>
        <dbReference type="Proteomes" id="UP000541810"/>
    </source>
</evidence>
<comment type="subunit">
    <text evidence="6">Heterotetramer of 2 MoaD subunits and 2 MoaE subunits. Also stable as homodimer. The enzyme changes between these two forms during catalysis.</text>
</comment>
<evidence type="ECO:0000256" key="7">
    <source>
        <dbReference type="ARBA" id="ARBA00029745"/>
    </source>
</evidence>
<keyword evidence="13" id="KW-1185">Reference proteome</keyword>
<evidence type="ECO:0000256" key="9">
    <source>
        <dbReference type="ARBA" id="ARBA00030781"/>
    </source>
</evidence>
<sequence>MNKTTPLILTGLETDPVAAIDLPTDAACGGECVFLGRTRGETHPDHGELLRLDYEAYAPMVEKLLDQLARGIAESHGCHAVRIVHATGPVAIGEASVVIQTLTGHRAEAFAACREAIDRLKAELPIWKREIWQNGQTFVEGSPVSAPPT</sequence>
<comment type="similarity">
    <text evidence="2">Belongs to the MoaE family.</text>
</comment>
<evidence type="ECO:0000256" key="2">
    <source>
        <dbReference type="ARBA" id="ARBA00005426"/>
    </source>
</evidence>
<evidence type="ECO:0000256" key="1">
    <source>
        <dbReference type="ARBA" id="ARBA00005046"/>
    </source>
</evidence>
<accession>A0A7X0LLJ2</accession>
<dbReference type="EMBL" id="JACHGY010000001">
    <property type="protein sequence ID" value="MBB6430696.1"/>
    <property type="molecule type" value="Genomic_DNA"/>
</dbReference>
<evidence type="ECO:0000256" key="8">
    <source>
        <dbReference type="ARBA" id="ARBA00030407"/>
    </source>
</evidence>
<comment type="caution">
    <text evidence="12">The sequence shown here is derived from an EMBL/GenBank/DDBJ whole genome shotgun (WGS) entry which is preliminary data.</text>
</comment>
<dbReference type="PANTHER" id="PTHR23404">
    <property type="entry name" value="MOLYBDOPTERIN SYNTHASE RELATED"/>
    <property type="match status" value="1"/>
</dbReference>
<keyword evidence="5" id="KW-0501">Molybdenum cofactor biosynthesis</keyword>
<dbReference type="AlphaFoldDB" id="A0A7X0LLJ2"/>
<comment type="catalytic activity">
    <reaction evidence="11">
        <text>2 [molybdopterin-synthase sulfur-carrier protein]-C-terminal-Gly-aminoethanethioate + cyclic pyranopterin phosphate + H2O = molybdopterin + 2 [molybdopterin-synthase sulfur-carrier protein]-C-terminal Gly-Gly + 2 H(+)</text>
        <dbReference type="Rhea" id="RHEA:26333"/>
        <dbReference type="Rhea" id="RHEA-COMP:12202"/>
        <dbReference type="Rhea" id="RHEA-COMP:19907"/>
        <dbReference type="ChEBI" id="CHEBI:15377"/>
        <dbReference type="ChEBI" id="CHEBI:15378"/>
        <dbReference type="ChEBI" id="CHEBI:58698"/>
        <dbReference type="ChEBI" id="CHEBI:59648"/>
        <dbReference type="ChEBI" id="CHEBI:90778"/>
        <dbReference type="ChEBI" id="CHEBI:232372"/>
        <dbReference type="EC" id="2.8.1.12"/>
    </reaction>
</comment>
<dbReference type="GO" id="GO:0006777">
    <property type="term" value="P:Mo-molybdopterin cofactor biosynthetic process"/>
    <property type="evidence" value="ECO:0007669"/>
    <property type="project" value="UniProtKB-KW"/>
</dbReference>
<dbReference type="Gene3D" id="3.90.1170.40">
    <property type="entry name" value="Molybdopterin biosynthesis MoaE subunit"/>
    <property type="match status" value="1"/>
</dbReference>
<dbReference type="RefSeq" id="WP_184678195.1">
    <property type="nucleotide sequence ID" value="NZ_JACHGY010000001.1"/>
</dbReference>
<gene>
    <name evidence="12" type="ORF">HNQ40_002502</name>
</gene>
<evidence type="ECO:0000256" key="6">
    <source>
        <dbReference type="ARBA" id="ARBA00026066"/>
    </source>
</evidence>
<evidence type="ECO:0000256" key="11">
    <source>
        <dbReference type="ARBA" id="ARBA00049878"/>
    </source>
</evidence>
<evidence type="ECO:0000256" key="4">
    <source>
        <dbReference type="ARBA" id="ARBA00013858"/>
    </source>
</evidence>
<dbReference type="SUPFAM" id="SSF54690">
    <property type="entry name" value="Molybdopterin synthase subunit MoaE"/>
    <property type="match status" value="1"/>
</dbReference>
<evidence type="ECO:0000256" key="3">
    <source>
        <dbReference type="ARBA" id="ARBA00011950"/>
    </source>
</evidence>
<organism evidence="12 13">
    <name type="scientific">Algisphaera agarilytica</name>
    <dbReference type="NCBI Taxonomy" id="1385975"/>
    <lineage>
        <taxon>Bacteria</taxon>
        <taxon>Pseudomonadati</taxon>
        <taxon>Planctomycetota</taxon>
        <taxon>Phycisphaerae</taxon>
        <taxon>Phycisphaerales</taxon>
        <taxon>Phycisphaeraceae</taxon>
        <taxon>Algisphaera</taxon>
    </lineage>
</organism>
<dbReference type="InterPro" id="IPR003448">
    <property type="entry name" value="Mopterin_biosynth_MoaE"/>
</dbReference>
<comment type="pathway">
    <text evidence="1">Cofactor biosynthesis; molybdopterin biosynthesis.</text>
</comment>
<dbReference type="Proteomes" id="UP000541810">
    <property type="component" value="Unassembled WGS sequence"/>
</dbReference>
<evidence type="ECO:0000256" key="10">
    <source>
        <dbReference type="ARBA" id="ARBA00032474"/>
    </source>
</evidence>
<dbReference type="CDD" id="cd00756">
    <property type="entry name" value="MoaE"/>
    <property type="match status" value="1"/>
</dbReference>
<dbReference type="Pfam" id="PF02391">
    <property type="entry name" value="MoaE"/>
    <property type="match status" value="1"/>
</dbReference>
<dbReference type="GO" id="GO:0030366">
    <property type="term" value="F:molybdopterin synthase activity"/>
    <property type="evidence" value="ECO:0007669"/>
    <property type="project" value="UniProtKB-EC"/>
</dbReference>